<reference evidence="1 2" key="2">
    <citation type="submission" date="2014-03" db="EMBL/GenBank/DDBJ databases">
        <title>The Genome Sequence of Anncaliia algerae insect isolate PRA339.</title>
        <authorList>
            <consortium name="The Broad Institute Genome Sequencing Platform"/>
            <consortium name="The Broad Institute Genome Sequencing Center for Infectious Disease"/>
            <person name="Cuomo C."/>
            <person name="Becnel J."/>
            <person name="Sanscrainte N."/>
            <person name="Walker B."/>
            <person name="Young S.K."/>
            <person name="Zeng Q."/>
            <person name="Gargeya S."/>
            <person name="Fitzgerald M."/>
            <person name="Haas B."/>
            <person name="Abouelleil A."/>
            <person name="Alvarado L."/>
            <person name="Arachchi H.M."/>
            <person name="Berlin A.M."/>
            <person name="Chapman S.B."/>
            <person name="Dewar J."/>
            <person name="Goldberg J."/>
            <person name="Griggs A."/>
            <person name="Gujja S."/>
            <person name="Hansen M."/>
            <person name="Howarth C."/>
            <person name="Imamovic A."/>
            <person name="Larimer J."/>
            <person name="McCowan C."/>
            <person name="Murphy C."/>
            <person name="Neiman D."/>
            <person name="Pearson M."/>
            <person name="Priest M."/>
            <person name="Roberts A."/>
            <person name="Saif S."/>
            <person name="Shea T."/>
            <person name="Sisk P."/>
            <person name="Sykes S."/>
            <person name="Wortman J."/>
            <person name="Nusbaum C."/>
            <person name="Birren B."/>
        </authorList>
    </citation>
    <scope>NUCLEOTIDE SEQUENCE [LARGE SCALE GENOMIC DNA]</scope>
    <source>
        <strain evidence="1 2">PRA339</strain>
    </source>
</reference>
<protein>
    <submittedName>
        <fullName evidence="1">Uncharacterized protein</fullName>
    </submittedName>
</protein>
<keyword evidence="2" id="KW-1185">Reference proteome</keyword>
<name>A0A059F5H2_9MICR</name>
<organism evidence="1 2">
    <name type="scientific">Anncaliia algerae PRA339</name>
    <dbReference type="NCBI Taxonomy" id="1288291"/>
    <lineage>
        <taxon>Eukaryota</taxon>
        <taxon>Fungi</taxon>
        <taxon>Fungi incertae sedis</taxon>
        <taxon>Microsporidia</taxon>
        <taxon>Tubulinosematoidea</taxon>
        <taxon>Tubulinosematidae</taxon>
        <taxon>Anncaliia</taxon>
    </lineage>
</organism>
<dbReference type="AlphaFoldDB" id="A0A059F5H2"/>
<gene>
    <name evidence="1" type="ORF">H312_00015</name>
</gene>
<reference evidence="2" key="1">
    <citation type="submission" date="2013-02" db="EMBL/GenBank/DDBJ databases">
        <authorList>
            <consortium name="The Broad Institute Genome Sequencing Platform"/>
            <person name="Cuomo C."/>
            <person name="Becnel J."/>
            <person name="Sanscrainte N."/>
            <person name="Walker B."/>
            <person name="Young S.K."/>
            <person name="Zeng Q."/>
            <person name="Gargeya S."/>
            <person name="Fitzgerald M."/>
            <person name="Haas B."/>
            <person name="Abouelleil A."/>
            <person name="Alvarado L."/>
            <person name="Arachchi H.M."/>
            <person name="Berlin A.M."/>
            <person name="Chapman S.B."/>
            <person name="Dewar J."/>
            <person name="Goldberg J."/>
            <person name="Griggs A."/>
            <person name="Gujja S."/>
            <person name="Hansen M."/>
            <person name="Howarth C."/>
            <person name="Imamovic A."/>
            <person name="Larimer J."/>
            <person name="McCowan C."/>
            <person name="Murphy C."/>
            <person name="Neiman D."/>
            <person name="Pearson M."/>
            <person name="Priest M."/>
            <person name="Roberts A."/>
            <person name="Saif S."/>
            <person name="Shea T."/>
            <person name="Sisk P."/>
            <person name="Sykes S."/>
            <person name="Wortman J."/>
            <person name="Nusbaum C."/>
            <person name="Birren B."/>
        </authorList>
    </citation>
    <scope>NUCLEOTIDE SEQUENCE [LARGE SCALE GENOMIC DNA]</scope>
    <source>
        <strain evidence="2">PRA339</strain>
    </source>
</reference>
<dbReference type="VEuPathDB" id="MicrosporidiaDB:H312_00015"/>
<dbReference type="OrthoDB" id="10378156at2759"/>
<dbReference type="Proteomes" id="UP000030655">
    <property type="component" value="Unassembled WGS sequence"/>
</dbReference>
<evidence type="ECO:0000313" key="1">
    <source>
        <dbReference type="EMBL" id="KCZ82357.1"/>
    </source>
</evidence>
<dbReference type="EMBL" id="KK365130">
    <property type="protein sequence ID" value="KCZ82357.1"/>
    <property type="molecule type" value="Genomic_DNA"/>
</dbReference>
<evidence type="ECO:0000313" key="2">
    <source>
        <dbReference type="Proteomes" id="UP000030655"/>
    </source>
</evidence>
<proteinExistence type="predicted"/>
<accession>A0A059F5H2</accession>
<sequence>MINLISHFCRSKNIKIYKRIFKKAMVIFLIYIEKVFTTYFNDSLYCFLEDNMKEHKIEFVSIFYKEQIQPFINEFTKFNYTLKMYIRGSKSNYREFKLNNIILENNPNKFNIEIYNQFTLLSENFKENIASLSEYMEHLNSVNKSYILGIIKDIFTISEENLRAINVFRENIITNRYFKNSSVKTFFKRLISFKKKFKRNIKFMLIYDSLFNFCLTYNKLRYKIKESYLIDKLSNLEAELDEIEGKIIDSQNLVKEYISTESETCILQKKFCSKEIYDKNFIFLILKLIEKSINFESENGNKIYKVFKFKYNFQNLVIPKGINPIENDYYKNVIKNFIEKIFTLHKKYLAQFEDEKRFKETYLRNSIRKIRKEFNNLSIKKNINQNLSKNKLEFFPKDFIKQIVELECLNELFITPSFLRDETRKMIKSIFNTYKFNKATKRRIEVNADVQLNDIVKDCAPVITEYSAKYFLSRMLNYMIKLSQ</sequence>
<dbReference type="HOGENOM" id="CLU_563792_0_0_1"/>